<evidence type="ECO:0000313" key="2">
    <source>
        <dbReference type="EMBL" id="KAF0737614.1"/>
    </source>
</evidence>
<evidence type="ECO:0000256" key="1">
    <source>
        <dbReference type="SAM" id="Coils"/>
    </source>
</evidence>
<feature type="coiled-coil region" evidence="1">
    <location>
        <begin position="121"/>
        <end position="155"/>
    </location>
</feature>
<evidence type="ECO:0000313" key="3">
    <source>
        <dbReference type="Proteomes" id="UP000478052"/>
    </source>
</evidence>
<sequence length="191" mass="22558">MPGCAAVGCSNSNKEGYLMKHFPTDPARRKLWLDQMWEKIREDGSRRLRCDAVPTKFFFTKEVSKIKSLTERKIKSPLKKNVSEENSLELKNQLTSININIIDSDQSNQCKINYESMFKKMIEYERHYETSNAKVNSLKNRLQFMTKKLKNLENNTLHLNFIFNTEQIQTLNSCGNMKNRYEELIKQPYHH</sequence>
<accession>A0A6G0XBU1</accession>
<keyword evidence="3" id="KW-1185">Reference proteome</keyword>
<gene>
    <name evidence="2" type="ORF">FWK35_00019736</name>
</gene>
<name>A0A6G0XBU1_APHCR</name>
<comment type="caution">
    <text evidence="2">The sequence shown here is derived from an EMBL/GenBank/DDBJ whole genome shotgun (WGS) entry which is preliminary data.</text>
</comment>
<dbReference type="SUPFAM" id="SSF57716">
    <property type="entry name" value="Glucocorticoid receptor-like (DNA-binding domain)"/>
    <property type="match status" value="1"/>
</dbReference>
<dbReference type="AlphaFoldDB" id="A0A6G0XBU1"/>
<dbReference type="Proteomes" id="UP000478052">
    <property type="component" value="Unassembled WGS sequence"/>
</dbReference>
<organism evidence="2 3">
    <name type="scientific">Aphis craccivora</name>
    <name type="common">Cowpea aphid</name>
    <dbReference type="NCBI Taxonomy" id="307492"/>
    <lineage>
        <taxon>Eukaryota</taxon>
        <taxon>Metazoa</taxon>
        <taxon>Ecdysozoa</taxon>
        <taxon>Arthropoda</taxon>
        <taxon>Hexapoda</taxon>
        <taxon>Insecta</taxon>
        <taxon>Pterygota</taxon>
        <taxon>Neoptera</taxon>
        <taxon>Paraneoptera</taxon>
        <taxon>Hemiptera</taxon>
        <taxon>Sternorrhyncha</taxon>
        <taxon>Aphidomorpha</taxon>
        <taxon>Aphidoidea</taxon>
        <taxon>Aphididae</taxon>
        <taxon>Aphidini</taxon>
        <taxon>Aphis</taxon>
        <taxon>Aphis</taxon>
    </lineage>
</organism>
<dbReference type="OrthoDB" id="6606072at2759"/>
<proteinExistence type="predicted"/>
<keyword evidence="1" id="KW-0175">Coiled coil</keyword>
<reference evidence="2 3" key="1">
    <citation type="submission" date="2019-08" db="EMBL/GenBank/DDBJ databases">
        <title>Whole genome of Aphis craccivora.</title>
        <authorList>
            <person name="Voronova N.V."/>
            <person name="Shulinski R.S."/>
            <person name="Bandarenka Y.V."/>
            <person name="Zhorov D.G."/>
            <person name="Warner D."/>
        </authorList>
    </citation>
    <scope>NUCLEOTIDE SEQUENCE [LARGE SCALE GENOMIC DNA]</scope>
    <source>
        <strain evidence="2">180601</strain>
        <tissue evidence="2">Whole Body</tissue>
    </source>
</reference>
<dbReference type="EMBL" id="VUJU01007971">
    <property type="protein sequence ID" value="KAF0737614.1"/>
    <property type="molecule type" value="Genomic_DNA"/>
</dbReference>
<protein>
    <submittedName>
        <fullName evidence="2">THAP domain-containing protein 2-like</fullName>
    </submittedName>
</protein>